<sequence length="260" mass="29230">MAALHWYRTSRLVHTVRNRRCLRENEHCSSLFRPRGVQPHRMKPGSSGLSNLPCVKSELTKRGQVVPPARVVSGTFFGRLTASAAELQAQPYATQVKSATAWGARHVEAALPRLQHSVNALLFHSTAQEQMRRLPIALTARAAHSRGLIRRRHRTQRRGEQDALKPQLHTVNALLFHSTAQKQMRRRPIALTVHAANRKSVIRHFISASMQGRARPCFGVAKARCETCWICRDQERKEVGGLLFALPCSALPSPSQSRRI</sequence>
<evidence type="ECO:0000313" key="2">
    <source>
        <dbReference type="Proteomes" id="UP001456524"/>
    </source>
</evidence>
<comment type="caution">
    <text evidence="1">The sequence shown here is derived from an EMBL/GenBank/DDBJ whole genome shotgun (WGS) entry which is preliminary data.</text>
</comment>
<accession>A0ABR1Y7I9</accession>
<name>A0ABR1Y7I9_9PEZI</name>
<evidence type="ECO:0000313" key="1">
    <source>
        <dbReference type="EMBL" id="KAK8177879.1"/>
    </source>
</evidence>
<dbReference type="Proteomes" id="UP001456524">
    <property type="component" value="Unassembled WGS sequence"/>
</dbReference>
<protein>
    <submittedName>
        <fullName evidence="1">Uncharacterized protein</fullName>
    </submittedName>
</protein>
<gene>
    <name evidence="1" type="ORF">IWX90DRAFT_34791</name>
</gene>
<dbReference type="EMBL" id="JBBWUH010000001">
    <property type="protein sequence ID" value="KAK8177879.1"/>
    <property type="molecule type" value="Genomic_DNA"/>
</dbReference>
<proteinExistence type="predicted"/>
<organism evidence="1 2">
    <name type="scientific">Phyllosticta citrichinensis</name>
    <dbReference type="NCBI Taxonomy" id="1130410"/>
    <lineage>
        <taxon>Eukaryota</taxon>
        <taxon>Fungi</taxon>
        <taxon>Dikarya</taxon>
        <taxon>Ascomycota</taxon>
        <taxon>Pezizomycotina</taxon>
        <taxon>Dothideomycetes</taxon>
        <taxon>Dothideomycetes incertae sedis</taxon>
        <taxon>Botryosphaeriales</taxon>
        <taxon>Phyllostictaceae</taxon>
        <taxon>Phyllosticta</taxon>
    </lineage>
</organism>
<reference evidence="1 2" key="1">
    <citation type="journal article" date="2022" name="G3 (Bethesda)">
        <title>Enemy or ally: a genomic approach to elucidate the lifestyle of Phyllosticta citrichinaensis.</title>
        <authorList>
            <person name="Buijs V.A."/>
            <person name="Groenewald J.Z."/>
            <person name="Haridas S."/>
            <person name="LaButti K.M."/>
            <person name="Lipzen A."/>
            <person name="Martin F.M."/>
            <person name="Barry K."/>
            <person name="Grigoriev I.V."/>
            <person name="Crous P.W."/>
            <person name="Seidl M.F."/>
        </authorList>
    </citation>
    <scope>NUCLEOTIDE SEQUENCE [LARGE SCALE GENOMIC DNA]</scope>
    <source>
        <strain evidence="1 2">CBS 129764</strain>
    </source>
</reference>
<keyword evidence="2" id="KW-1185">Reference proteome</keyword>